<keyword evidence="2" id="KW-0812">Transmembrane</keyword>
<proteinExistence type="predicted"/>
<evidence type="ECO:0000313" key="5">
    <source>
        <dbReference type="Proteomes" id="UP000070188"/>
    </source>
</evidence>
<dbReference type="EMBL" id="LAXD01000001">
    <property type="protein sequence ID" value="KWX01660.1"/>
    <property type="molecule type" value="Genomic_DNA"/>
</dbReference>
<evidence type="ECO:0000256" key="2">
    <source>
        <dbReference type="SAM" id="Phobius"/>
    </source>
</evidence>
<protein>
    <submittedName>
        <fullName evidence="4">Uncharacterized protein</fullName>
    </submittedName>
</protein>
<feature type="region of interest" description="Disordered" evidence="1">
    <location>
        <begin position="121"/>
        <end position="178"/>
    </location>
</feature>
<feature type="compositionally biased region" description="Acidic residues" evidence="1">
    <location>
        <begin position="131"/>
        <end position="142"/>
    </location>
</feature>
<feature type="transmembrane region" description="Helical" evidence="2">
    <location>
        <begin position="217"/>
        <end position="235"/>
    </location>
</feature>
<evidence type="ECO:0000313" key="3">
    <source>
        <dbReference type="EMBL" id="KWX00278.1"/>
    </source>
</evidence>
<feature type="region of interest" description="Disordered" evidence="1">
    <location>
        <begin position="87"/>
        <end position="106"/>
    </location>
</feature>
<reference evidence="4" key="3">
    <citation type="submission" date="2015-04" db="EMBL/GenBank/DDBJ databases">
        <title>Physiological reanalysis, assessment of diazotrophy, and genome sequences of multiple isolates of Streptomyces thermoautotrophicus.</title>
        <authorList>
            <person name="MacKellar D.C."/>
            <person name="Lieber L."/>
            <person name="Norman J."/>
            <person name="Bolger A."/>
            <person name="Tobin C."/>
            <person name="Murray J.W."/>
            <person name="Woodward J."/>
            <person name="Friesen M."/>
            <person name="Prell J."/>
        </authorList>
    </citation>
    <scope>NUCLEOTIDE SEQUENCE [LARGE SCALE GENOMIC DNA]</scope>
    <source>
        <strain evidence="4">H1</strain>
    </source>
</reference>
<evidence type="ECO:0000313" key="4">
    <source>
        <dbReference type="EMBL" id="KWX01660.1"/>
    </source>
</evidence>
<reference evidence="5" key="2">
    <citation type="submission" date="2015-04" db="EMBL/GenBank/DDBJ databases">
        <title>Physiological reanalysis, assessment of diazotrophy, and genome sequences of multiple isolates of Streptomyces thermoautotrophicus.</title>
        <authorList>
            <person name="MacKellar D.C."/>
            <person name="Lieber L."/>
            <person name="Norman J."/>
            <person name="Bolger A."/>
            <person name="Tobin C."/>
            <person name="Murray J.W."/>
            <person name="Chang R."/>
            <person name="Ford T."/>
            <person name="Nguyen P.Q."/>
            <person name="Woodward J."/>
            <person name="Permingeat H."/>
            <person name="Joshi N.S."/>
            <person name="Silver P.A."/>
            <person name="Usadel B."/>
            <person name="Rutherford A.W."/>
            <person name="Friesen M."/>
            <person name="Prell J."/>
        </authorList>
    </citation>
    <scope>NUCLEOTIDE SEQUENCE [LARGE SCALE GENOMIC DNA]</scope>
    <source>
        <strain evidence="5">H1</strain>
    </source>
</reference>
<dbReference type="PATRIC" id="fig|1469144.10.peg.2913"/>
<comment type="caution">
    <text evidence="4">The sequence shown here is derived from an EMBL/GenBank/DDBJ whole genome shotgun (WGS) entry which is preliminary data.</text>
</comment>
<dbReference type="OrthoDB" id="3824493at2"/>
<feature type="compositionally biased region" description="Basic and acidic residues" evidence="1">
    <location>
        <begin position="154"/>
        <end position="169"/>
    </location>
</feature>
<dbReference type="EMBL" id="JYIJ01000018">
    <property type="protein sequence ID" value="KWX00278.1"/>
    <property type="molecule type" value="Genomic_DNA"/>
</dbReference>
<dbReference type="Proteomes" id="UP000070659">
    <property type="component" value="Unassembled WGS sequence"/>
</dbReference>
<keyword evidence="5" id="KW-1185">Reference proteome</keyword>
<keyword evidence="2" id="KW-1133">Transmembrane helix</keyword>
<keyword evidence="2" id="KW-0472">Membrane</keyword>
<name>A0A132MVC0_9ACTN</name>
<dbReference type="Proteomes" id="UP000070188">
    <property type="component" value="Unassembled WGS sequence"/>
</dbReference>
<dbReference type="RefSeq" id="WP_066888272.1">
    <property type="nucleotide sequence ID" value="NZ_CP171739.1"/>
</dbReference>
<reference evidence="3 6" key="1">
    <citation type="submission" date="2015-02" db="EMBL/GenBank/DDBJ databases">
        <title>Physiological reanalysis, assessment of diazotrophy, and genome sequences of multiple isolates of Streptomyces thermoautotrophicus.</title>
        <authorList>
            <person name="MacKellar D.C."/>
            <person name="Lieber L."/>
            <person name="Norman J."/>
            <person name="Bolger A."/>
            <person name="Tobin C."/>
            <person name="Murray J.W."/>
            <person name="Prell J."/>
        </authorList>
    </citation>
    <scope>NUCLEOTIDE SEQUENCE [LARGE SCALE GENOMIC DNA]</scope>
    <source>
        <strain evidence="3 6">UBT1</strain>
    </source>
</reference>
<evidence type="ECO:0000313" key="6">
    <source>
        <dbReference type="Proteomes" id="UP000070659"/>
    </source>
</evidence>
<dbReference type="STRING" id="1469144.LI90_2692"/>
<evidence type="ECO:0000256" key="1">
    <source>
        <dbReference type="SAM" id="MobiDB-lite"/>
    </source>
</evidence>
<dbReference type="AlphaFoldDB" id="A0A132MVC0"/>
<sequence>MRGRGNGLRAESYTPLAVLDPQVADLMLELLRDQGIAAYAVPYAGETGPYQDVRPPDRPKDRLWVDARATERARQVLDQLVNADAPVAETRAADSPRTGLEDIDEEEAWRQIVANFRAEAAEPVPRWPAAEDLEPEDEDEDPEERHRGRLLRRRDREIEPPEPEEIRGADEEEHFVPPPPPPLPKAEPVTKAAWCGVVGGPAFLLIATILGWQVGTLGFVLGVGAFVAGFVTLVARMKDRPSADDDPDGGAVV</sequence>
<organism evidence="4 5">
    <name type="scientific">Carbonactinospora thermoautotrophica</name>
    <dbReference type="NCBI Taxonomy" id="1469144"/>
    <lineage>
        <taxon>Bacteria</taxon>
        <taxon>Bacillati</taxon>
        <taxon>Actinomycetota</taxon>
        <taxon>Actinomycetes</taxon>
        <taxon>Kitasatosporales</taxon>
        <taxon>Carbonactinosporaceae</taxon>
        <taxon>Carbonactinospora</taxon>
    </lineage>
</organism>
<accession>A0A132MVC0</accession>
<gene>
    <name evidence="4" type="ORF">LI90_2692</name>
    <name evidence="3" type="ORF">TH66_15655</name>
</gene>